<keyword evidence="13" id="KW-1185">Reference proteome</keyword>
<dbReference type="InterPro" id="IPR027417">
    <property type="entry name" value="P-loop_NTPase"/>
</dbReference>
<evidence type="ECO:0000259" key="9">
    <source>
        <dbReference type="PROSITE" id="PS50929"/>
    </source>
</evidence>
<reference evidence="11" key="2">
    <citation type="journal article" date="2024" name="Nature">
        <title>Anoxygenic phototroph of the Chloroflexota uses a type I reaction centre.</title>
        <authorList>
            <person name="Tsuji J.M."/>
            <person name="Shaw N.A."/>
            <person name="Nagashima S."/>
            <person name="Venkiteswaran J.J."/>
            <person name="Schiff S.L."/>
            <person name="Watanabe T."/>
            <person name="Fukui M."/>
            <person name="Hanada S."/>
            <person name="Tank M."/>
            <person name="Neufeld J.D."/>
        </authorList>
    </citation>
    <scope>NUCLEOTIDE SEQUENCE</scope>
    <source>
        <strain evidence="11">L227-S17</strain>
    </source>
</reference>
<dbReference type="PROSITE" id="PS50929">
    <property type="entry name" value="ABC_TM1F"/>
    <property type="match status" value="1"/>
</dbReference>
<dbReference type="InterPro" id="IPR003439">
    <property type="entry name" value="ABC_transporter-like_ATP-bd"/>
</dbReference>
<evidence type="ECO:0000259" key="8">
    <source>
        <dbReference type="PROSITE" id="PS50893"/>
    </source>
</evidence>
<dbReference type="RefSeq" id="WP_341469723.1">
    <property type="nucleotide sequence ID" value="NZ_CP128399.1"/>
</dbReference>
<dbReference type="Pfam" id="PF00664">
    <property type="entry name" value="ABC_membrane"/>
    <property type="match status" value="1"/>
</dbReference>
<keyword evidence="4 10" id="KW-0067">ATP-binding</keyword>
<dbReference type="GO" id="GO:0005524">
    <property type="term" value="F:ATP binding"/>
    <property type="evidence" value="ECO:0007669"/>
    <property type="project" value="UniProtKB-KW"/>
</dbReference>
<dbReference type="GO" id="GO:0016887">
    <property type="term" value="F:ATP hydrolysis activity"/>
    <property type="evidence" value="ECO:0007669"/>
    <property type="project" value="InterPro"/>
</dbReference>
<dbReference type="PROSITE" id="PS00211">
    <property type="entry name" value="ABC_TRANSPORTER_1"/>
    <property type="match status" value="1"/>
</dbReference>
<dbReference type="Proteomes" id="UP000521676">
    <property type="component" value="Unassembled WGS sequence"/>
</dbReference>
<dbReference type="GO" id="GO:0015421">
    <property type="term" value="F:ABC-type oligopeptide transporter activity"/>
    <property type="evidence" value="ECO:0007669"/>
    <property type="project" value="TreeGrafter"/>
</dbReference>
<dbReference type="InterPro" id="IPR017871">
    <property type="entry name" value="ABC_transporter-like_CS"/>
</dbReference>
<dbReference type="GO" id="GO:0005886">
    <property type="term" value="C:plasma membrane"/>
    <property type="evidence" value="ECO:0007669"/>
    <property type="project" value="UniProtKB-SubCell"/>
</dbReference>
<feature type="transmembrane region" description="Helical" evidence="7">
    <location>
        <begin position="159"/>
        <end position="177"/>
    </location>
</feature>
<dbReference type="InterPro" id="IPR039421">
    <property type="entry name" value="Type_1_exporter"/>
</dbReference>
<proteinExistence type="predicted"/>
<evidence type="ECO:0000256" key="5">
    <source>
        <dbReference type="ARBA" id="ARBA00022989"/>
    </source>
</evidence>
<dbReference type="EMBL" id="JACATZ010000001">
    <property type="protein sequence ID" value="NWJ45973.1"/>
    <property type="molecule type" value="Genomic_DNA"/>
</dbReference>
<evidence type="ECO:0000256" key="2">
    <source>
        <dbReference type="ARBA" id="ARBA00022692"/>
    </source>
</evidence>
<evidence type="ECO:0000256" key="4">
    <source>
        <dbReference type="ARBA" id="ARBA00022840"/>
    </source>
</evidence>
<dbReference type="CDD" id="cd03251">
    <property type="entry name" value="ABCC_MsbA"/>
    <property type="match status" value="1"/>
</dbReference>
<dbReference type="Proteomes" id="UP001431572">
    <property type="component" value="Chromosome 1"/>
</dbReference>
<evidence type="ECO:0000313" key="10">
    <source>
        <dbReference type="EMBL" id="NWJ45973.1"/>
    </source>
</evidence>
<dbReference type="SMART" id="SM00382">
    <property type="entry name" value="AAA"/>
    <property type="match status" value="1"/>
</dbReference>
<feature type="transmembrane region" description="Helical" evidence="7">
    <location>
        <begin position="83"/>
        <end position="105"/>
    </location>
</feature>
<dbReference type="InterPro" id="IPR036640">
    <property type="entry name" value="ABC1_TM_sf"/>
</dbReference>
<feature type="transmembrane region" description="Helical" evidence="7">
    <location>
        <begin position="183"/>
        <end position="201"/>
    </location>
</feature>
<gene>
    <name evidence="10" type="ORF">HXX08_08860</name>
    <name evidence="11" type="ORF">OZ401_001116</name>
</gene>
<evidence type="ECO:0000256" key="6">
    <source>
        <dbReference type="ARBA" id="ARBA00023136"/>
    </source>
</evidence>
<dbReference type="Gene3D" id="3.40.50.300">
    <property type="entry name" value="P-loop containing nucleotide triphosphate hydrolases"/>
    <property type="match status" value="1"/>
</dbReference>
<feature type="transmembrane region" description="Helical" evidence="7">
    <location>
        <begin position="39"/>
        <end position="63"/>
    </location>
</feature>
<dbReference type="PROSITE" id="PS50893">
    <property type="entry name" value="ABC_TRANSPORTER_2"/>
    <property type="match status" value="1"/>
</dbReference>
<organism evidence="10 12">
    <name type="scientific">Candidatus Chlorohelix allophototropha</name>
    <dbReference type="NCBI Taxonomy" id="3003348"/>
    <lineage>
        <taxon>Bacteria</taxon>
        <taxon>Bacillati</taxon>
        <taxon>Chloroflexota</taxon>
        <taxon>Chloroflexia</taxon>
        <taxon>Candidatus Chloroheliales</taxon>
        <taxon>Candidatus Chloroheliaceae</taxon>
        <taxon>Candidatus Chlorohelix</taxon>
    </lineage>
</organism>
<sequence length="599" mass="66580">MATRIEKRELREIVDRKPQARPRLQRNELVRLLAFAKPYWVWLVVAAIAMIIGSVLGLALPAMAGGLIDTVFVKADRNGLNNIALILLLVFAFQAFFIFLQSYLLNNAGERIVNDLRVKLYSHLQTLSLGFFNERRTGELMSRLTNDVTMVQNAVTTNLISAAQSLLTLIGAIVMIVTRDWRMTLLILALIPILTAVAITVGKRIRFHSNEVQKYLGETTTILEETISNQKTVMAFTRESYEIGRYKSGIGQVYAAAMRRIRLQSGFVALITFLSFSAIIVVLWFGGQQVLDGHLTPGELVSILIYMGVVAGPIGTLTGLFSEFQKALGGAERIFNLLDEPASVTDLPDAKPLAQGSGNMRFEEVFFDYDERSSVLRGVSFEAKQGQVVALVGPSGAGKTTIANLIPRFYDPKMGRITLDGHDIRDVTLKSLREQIGIVPQEPVLFGTTVLQNIAYGRLEASRAEIEEAARGANAHQFIEKLPDGYETLVGERGVKLSGGQRQRIAIARAILRNPRILILDEATSSLDNESESLVQEALDRLMKDRTTIVIAHRLTTIEKANKIVVMDKGELVEEGTHADLIEREGLYYRLYTRNFQDD</sequence>
<accession>A0A8T7LY85</accession>
<dbReference type="PANTHER" id="PTHR43394">
    <property type="entry name" value="ATP-DEPENDENT PERMEASE MDL1, MITOCHONDRIAL"/>
    <property type="match status" value="1"/>
</dbReference>
<dbReference type="Gene3D" id="1.20.1560.10">
    <property type="entry name" value="ABC transporter type 1, transmembrane domain"/>
    <property type="match status" value="1"/>
</dbReference>
<keyword evidence="5 7" id="KW-1133">Transmembrane helix</keyword>
<dbReference type="InterPro" id="IPR011527">
    <property type="entry name" value="ABC1_TM_dom"/>
</dbReference>
<dbReference type="InterPro" id="IPR003593">
    <property type="entry name" value="AAA+_ATPase"/>
</dbReference>
<feature type="transmembrane region" description="Helical" evidence="7">
    <location>
        <begin position="267"/>
        <end position="285"/>
    </location>
</feature>
<protein>
    <submittedName>
        <fullName evidence="10 11">ABC transporter ATP-binding protein</fullName>
    </submittedName>
</protein>
<evidence type="ECO:0000313" key="11">
    <source>
        <dbReference type="EMBL" id="WJW67834.1"/>
    </source>
</evidence>
<dbReference type="SUPFAM" id="SSF52540">
    <property type="entry name" value="P-loop containing nucleoside triphosphate hydrolases"/>
    <property type="match status" value="1"/>
</dbReference>
<comment type="subcellular location">
    <subcellularLocation>
        <location evidence="1">Cell membrane</location>
        <topology evidence="1">Multi-pass membrane protein</topology>
    </subcellularLocation>
</comment>
<dbReference type="AlphaFoldDB" id="A0A8T7LY85"/>
<evidence type="ECO:0000256" key="1">
    <source>
        <dbReference type="ARBA" id="ARBA00004651"/>
    </source>
</evidence>
<dbReference type="CDD" id="cd18576">
    <property type="entry name" value="ABC_6TM_bac_exporter_ABCB8_10_like"/>
    <property type="match status" value="1"/>
</dbReference>
<keyword evidence="2 7" id="KW-0812">Transmembrane</keyword>
<dbReference type="Pfam" id="PF00005">
    <property type="entry name" value="ABC_tran"/>
    <property type="match status" value="1"/>
</dbReference>
<feature type="domain" description="ABC transporter" evidence="8">
    <location>
        <begin position="360"/>
        <end position="594"/>
    </location>
</feature>
<dbReference type="FunFam" id="3.40.50.300:FF:000218">
    <property type="entry name" value="Multidrug ABC transporter ATP-binding protein"/>
    <property type="match status" value="1"/>
</dbReference>
<dbReference type="SUPFAM" id="SSF90123">
    <property type="entry name" value="ABC transporter transmembrane region"/>
    <property type="match status" value="1"/>
</dbReference>
<evidence type="ECO:0000313" key="12">
    <source>
        <dbReference type="Proteomes" id="UP000521676"/>
    </source>
</evidence>
<feature type="transmembrane region" description="Helical" evidence="7">
    <location>
        <begin position="300"/>
        <end position="321"/>
    </location>
</feature>
<dbReference type="PANTHER" id="PTHR43394:SF1">
    <property type="entry name" value="ATP-BINDING CASSETTE SUB-FAMILY B MEMBER 10, MITOCHONDRIAL"/>
    <property type="match status" value="1"/>
</dbReference>
<evidence type="ECO:0000313" key="13">
    <source>
        <dbReference type="Proteomes" id="UP001431572"/>
    </source>
</evidence>
<keyword evidence="3" id="KW-0547">Nucleotide-binding</keyword>
<evidence type="ECO:0000256" key="3">
    <source>
        <dbReference type="ARBA" id="ARBA00022741"/>
    </source>
</evidence>
<keyword evidence="6 7" id="KW-0472">Membrane</keyword>
<evidence type="ECO:0000256" key="7">
    <source>
        <dbReference type="SAM" id="Phobius"/>
    </source>
</evidence>
<name>A0A8T7LY85_9CHLR</name>
<dbReference type="EMBL" id="CP128399">
    <property type="protein sequence ID" value="WJW67834.1"/>
    <property type="molecule type" value="Genomic_DNA"/>
</dbReference>
<feature type="domain" description="ABC transmembrane type-1" evidence="9">
    <location>
        <begin position="44"/>
        <end position="326"/>
    </location>
</feature>
<dbReference type="GO" id="GO:0090374">
    <property type="term" value="P:oligopeptide export from mitochondrion"/>
    <property type="evidence" value="ECO:0007669"/>
    <property type="project" value="TreeGrafter"/>
</dbReference>
<reference evidence="10 12" key="1">
    <citation type="submission" date="2020-06" db="EMBL/GenBank/DDBJ databases">
        <title>Anoxygenic phototrophic Chloroflexota member uses a Type I reaction center.</title>
        <authorList>
            <person name="Tsuji J.M."/>
            <person name="Shaw N.A."/>
            <person name="Nagashima S."/>
            <person name="Venkiteswaran J."/>
            <person name="Schiff S.L."/>
            <person name="Hanada S."/>
            <person name="Tank M."/>
            <person name="Neufeld J.D."/>
        </authorList>
    </citation>
    <scope>NUCLEOTIDE SEQUENCE [LARGE SCALE GENOMIC DNA]</scope>
    <source>
        <strain evidence="10">L227-S17</strain>
    </source>
</reference>